<proteinExistence type="predicted"/>
<dbReference type="GeneID" id="23860702"/>
<evidence type="ECO:0000313" key="2">
    <source>
        <dbReference type="EMBL" id="CBH14588.1"/>
    </source>
</evidence>
<accession>C9ZYT9</accession>
<keyword evidence="1" id="KW-0812">Transmembrane</keyword>
<protein>
    <submittedName>
        <fullName evidence="2">Uncharacterized protein</fullName>
    </submittedName>
</protein>
<evidence type="ECO:0000313" key="3">
    <source>
        <dbReference type="Proteomes" id="UP000002316"/>
    </source>
</evidence>
<keyword evidence="1" id="KW-0472">Membrane</keyword>
<dbReference type="OrthoDB" id="276726at2759"/>
<dbReference type="EMBL" id="FN554972">
    <property type="protein sequence ID" value="CBH14588.1"/>
    <property type="molecule type" value="Genomic_DNA"/>
</dbReference>
<reference evidence="3" key="1">
    <citation type="journal article" date="2010" name="PLoS Negl. Trop. Dis.">
        <title>The genome sequence of Trypanosoma brucei gambiense, causative agent of chronic human african trypanosomiasis.</title>
        <authorList>
            <person name="Jackson A.P."/>
            <person name="Sanders M."/>
            <person name="Berry A."/>
            <person name="McQuillan J."/>
            <person name="Aslett M.A."/>
            <person name="Quail M.A."/>
            <person name="Chukualim B."/>
            <person name="Capewell P."/>
            <person name="MacLeod A."/>
            <person name="Melville S.E."/>
            <person name="Gibson W."/>
            <person name="Barry J.D."/>
            <person name="Berriman M."/>
            <person name="Hertz-Fowler C."/>
        </authorList>
    </citation>
    <scope>NUCLEOTIDE SEQUENCE [LARGE SCALE GENOMIC DNA]</scope>
    <source>
        <strain evidence="3">MHOM/CI/86/DAL972</strain>
    </source>
</reference>
<dbReference type="RefSeq" id="XP_011776854.1">
    <property type="nucleotide sequence ID" value="XM_011778552.1"/>
</dbReference>
<organism evidence="2 3">
    <name type="scientific">Trypanosoma brucei gambiense (strain MHOM/CI/86/DAL972)</name>
    <dbReference type="NCBI Taxonomy" id="679716"/>
    <lineage>
        <taxon>Eukaryota</taxon>
        <taxon>Discoba</taxon>
        <taxon>Euglenozoa</taxon>
        <taxon>Kinetoplastea</taxon>
        <taxon>Metakinetoplastina</taxon>
        <taxon>Trypanosomatida</taxon>
        <taxon>Trypanosomatidae</taxon>
        <taxon>Trypanosoma</taxon>
    </lineage>
</organism>
<feature type="transmembrane region" description="Helical" evidence="1">
    <location>
        <begin position="33"/>
        <end position="53"/>
    </location>
</feature>
<name>C9ZYT9_TRYB9</name>
<gene>
    <name evidence="2" type="ORF">TbgDal_IX6640</name>
</gene>
<evidence type="ECO:0000256" key="1">
    <source>
        <dbReference type="SAM" id="Phobius"/>
    </source>
</evidence>
<feature type="transmembrane region" description="Helical" evidence="1">
    <location>
        <begin position="858"/>
        <end position="880"/>
    </location>
</feature>
<dbReference type="KEGG" id="tbg:TbgDal_IX6640"/>
<keyword evidence="1" id="KW-1133">Transmembrane helix</keyword>
<dbReference type="VEuPathDB" id="TriTrypDB:Tbg972.9.6640"/>
<sequence length="881" mass="100033">MLHEGLVNDIMSYYFIAVNPPTPCLGGSSLLHVYFKSPLLILSFLIRLFIFCASPFARTAGFRVVEFVAVVILSMGVDKKISSLEDFFKRVSFPLQPLHYETKLVLDTFLDKGGFLNICDMTFGSPFHDGRRSGAGELSWMDVANSNPNGKTALALFRFLAPGGYFCYLLEALSLPQHDFAVKLKKSWKGDAETEIETGSYLRYFDFPFSTFHPTFHELFEEAPEANLFDLPRSRCPPLMLVPFWAPPLVTRLEPSSRRVLTSLRCSPISYFILRMLLYGVRRTEECSSDVVRLPRINAMGGKINVFFKSVVRLFKGSSITGLPLYHRLLTAYIQYFVSSTCIQKLSSKRSFGDIQWSVSDVTAALLLSAPSHLWARSVSKVDREKHRLSCRDVASAALVFRLVPFLTECLFALCQKDRGRIYTSCWEGDNAVRKDFCDSHITPAVWDVLNPHISFYRNTLSVLRQALISFENYDDCRREHFNNALELWYAVVSPTGRVDDVSESYVVHHYEAYSFILFDVILMFLRSSFLEAIDVTGATIWSRCVEVFTSTAVQNVFREVSNATTNARCGIIETICRYFTLNWMGEDGIMRIMKPHAEETLHFLAEVYLATEVRLGEDGISDDTKCSLRLSLDYLAKSFDGIIRVVDERRSSRVSRLTAATSASPRPSGEGEYTDRVGDSKDLYFRGARLSCNFSGPVDVRFNAENEGIPFYAQSSNVGFSDEFPRLVTLTEWMETALVFVFELYYKSWIPQCSNGHKLWLLSSDKHCCVNHPQQSAIWECFLCEEVYGSCCRSKPRCPRGGSLTRTEISQSISFPYCNQCFVMFKLGSVAYNKPQSDTLFCSNCASRPFKRISCRFFASHIVVVLCIIVSLMVFLFFAI</sequence>
<dbReference type="AlphaFoldDB" id="C9ZYT9"/>
<dbReference type="Proteomes" id="UP000002316">
    <property type="component" value="Chromosome 9"/>
</dbReference>